<sequence length="345" mass="38273">MASSVPDDLWRGRVVRCLQLPDVISLRKTSRAIGTSIITAALLVERIDGSLARHSLTGLIDIDRTAPLPFSYVLRAAYVLEQGSDEWPGMGRFIRLAAIYRLTPANGLPLVLSAQWLTANLPSRTAFHQLPLAMAIYRLFGHLLTHNGHSLALQQADNGSYRISNESFRVVPLGELWGGHGYAEGYKRADPIIRHGIWIFRSFSAFLLATLLCWRCNGEGVGQKLVLSAQFGHGDPRFGRLLRTDDISEDLGIVADFRYDGGDLNHADAEERRFVVVRGFRQGETVAAFLWIGYGSIVLRTTEPSAADAPASLAHRFPISEPLWRRLLQRFGLETDVMDRGIVVG</sequence>
<accession>A0A0G4F6X5</accession>
<organism evidence="1 2">
    <name type="scientific">Vitrella brassicaformis (strain CCMP3155)</name>
    <dbReference type="NCBI Taxonomy" id="1169540"/>
    <lineage>
        <taxon>Eukaryota</taxon>
        <taxon>Sar</taxon>
        <taxon>Alveolata</taxon>
        <taxon>Colpodellida</taxon>
        <taxon>Vitrellaceae</taxon>
        <taxon>Vitrella</taxon>
    </lineage>
</organism>
<name>A0A0G4F6X5_VITBC</name>
<reference evidence="1 2" key="1">
    <citation type="submission" date="2014-11" db="EMBL/GenBank/DDBJ databases">
        <authorList>
            <person name="Zhu J."/>
            <person name="Qi W."/>
            <person name="Song R."/>
        </authorList>
    </citation>
    <scope>NUCLEOTIDE SEQUENCE [LARGE SCALE GENOMIC DNA]</scope>
</reference>
<dbReference type="AlphaFoldDB" id="A0A0G4F6X5"/>
<evidence type="ECO:0000313" key="1">
    <source>
        <dbReference type="EMBL" id="CEM07768.1"/>
    </source>
</evidence>
<evidence type="ECO:0000313" key="2">
    <source>
        <dbReference type="Proteomes" id="UP000041254"/>
    </source>
</evidence>
<dbReference type="InParanoid" id="A0A0G4F6X5"/>
<protein>
    <submittedName>
        <fullName evidence="1">Uncharacterized protein</fullName>
    </submittedName>
</protein>
<proteinExistence type="predicted"/>
<dbReference type="VEuPathDB" id="CryptoDB:Vbra_4171"/>
<dbReference type="Proteomes" id="UP000041254">
    <property type="component" value="Unassembled WGS sequence"/>
</dbReference>
<dbReference type="PhylomeDB" id="A0A0G4F6X5"/>
<dbReference type="EMBL" id="CDMY01000377">
    <property type="protein sequence ID" value="CEM07768.1"/>
    <property type="molecule type" value="Genomic_DNA"/>
</dbReference>
<keyword evidence="2" id="KW-1185">Reference proteome</keyword>
<gene>
    <name evidence="1" type="ORF">Vbra_4171</name>
</gene>